<protein>
    <recommendedName>
        <fullName evidence="6">FAD-binding domain-containing protein</fullName>
    </recommendedName>
</protein>
<evidence type="ECO:0000256" key="2">
    <source>
        <dbReference type="ARBA" id="ARBA00023033"/>
    </source>
</evidence>
<dbReference type="AlphaFoldDB" id="A0A6U3YBN0"/>
<proteinExistence type="predicted"/>
<dbReference type="Gene3D" id="3.50.50.60">
    <property type="entry name" value="FAD/NAD(P)-binding domain"/>
    <property type="match status" value="2"/>
</dbReference>
<keyword evidence="2" id="KW-0503">Monooxygenase</keyword>
<feature type="compositionally biased region" description="Acidic residues" evidence="3">
    <location>
        <begin position="398"/>
        <end position="407"/>
    </location>
</feature>
<reference evidence="5" key="1">
    <citation type="submission" date="2021-01" db="EMBL/GenBank/DDBJ databases">
        <authorList>
            <person name="Corre E."/>
            <person name="Pelletier E."/>
            <person name="Niang G."/>
            <person name="Scheremetjew M."/>
            <person name="Finn R."/>
            <person name="Kale V."/>
            <person name="Holt S."/>
            <person name="Cochrane G."/>
            <person name="Meng A."/>
            <person name="Brown T."/>
            <person name="Cohen L."/>
        </authorList>
    </citation>
    <scope>NUCLEOTIDE SEQUENCE</scope>
    <source>
        <strain evidence="5">SM1012Den-03</strain>
    </source>
</reference>
<dbReference type="PANTHER" id="PTHR13789">
    <property type="entry name" value="MONOOXYGENASE"/>
    <property type="match status" value="1"/>
</dbReference>
<accession>A0A6U3YBN0</accession>
<evidence type="ECO:0008006" key="6">
    <source>
        <dbReference type="Google" id="ProtNLM"/>
    </source>
</evidence>
<feature type="compositionally biased region" description="Basic and acidic residues" evidence="3">
    <location>
        <begin position="46"/>
        <end position="58"/>
    </location>
</feature>
<dbReference type="EMBL" id="HBGZ01026895">
    <property type="protein sequence ID" value="CAD9623244.1"/>
    <property type="molecule type" value="Transcribed_RNA"/>
</dbReference>
<dbReference type="EMBL" id="HBGZ01026896">
    <property type="protein sequence ID" value="CAD9623246.1"/>
    <property type="molecule type" value="Transcribed_RNA"/>
</dbReference>
<dbReference type="GO" id="GO:0004497">
    <property type="term" value="F:monooxygenase activity"/>
    <property type="evidence" value="ECO:0007669"/>
    <property type="project" value="UniProtKB-KW"/>
</dbReference>
<evidence type="ECO:0000313" key="4">
    <source>
        <dbReference type="EMBL" id="CAD9623244.1"/>
    </source>
</evidence>
<dbReference type="InterPro" id="IPR050493">
    <property type="entry name" value="FAD-dep_Monooxygenase_BioMet"/>
</dbReference>
<keyword evidence="1" id="KW-0560">Oxidoreductase</keyword>
<evidence type="ECO:0000256" key="1">
    <source>
        <dbReference type="ARBA" id="ARBA00023002"/>
    </source>
</evidence>
<dbReference type="PANTHER" id="PTHR13789:SF309">
    <property type="entry name" value="PUTATIVE (AFU_ORTHOLOGUE AFUA_6G14510)-RELATED"/>
    <property type="match status" value="1"/>
</dbReference>
<gene>
    <name evidence="4" type="ORF">SMAR0320_LOCUS19126</name>
    <name evidence="5" type="ORF">SMAR0320_LOCUS19127</name>
</gene>
<dbReference type="SUPFAM" id="SSF51905">
    <property type="entry name" value="FAD/NAD(P)-binding domain"/>
    <property type="match status" value="1"/>
</dbReference>
<name>A0A6U3YBN0_9STRA</name>
<feature type="region of interest" description="Disordered" evidence="3">
    <location>
        <begin position="39"/>
        <end position="58"/>
    </location>
</feature>
<dbReference type="InterPro" id="IPR036188">
    <property type="entry name" value="FAD/NAD-bd_sf"/>
</dbReference>
<evidence type="ECO:0000256" key="3">
    <source>
        <dbReference type="SAM" id="MobiDB-lite"/>
    </source>
</evidence>
<feature type="region of interest" description="Disordered" evidence="3">
    <location>
        <begin position="398"/>
        <end position="418"/>
    </location>
</feature>
<organism evidence="5">
    <name type="scientific">Skeletonema marinoi</name>
    <dbReference type="NCBI Taxonomy" id="267567"/>
    <lineage>
        <taxon>Eukaryota</taxon>
        <taxon>Sar</taxon>
        <taxon>Stramenopiles</taxon>
        <taxon>Ochrophyta</taxon>
        <taxon>Bacillariophyta</taxon>
        <taxon>Coscinodiscophyceae</taxon>
        <taxon>Thalassiosirophycidae</taxon>
        <taxon>Thalassiosirales</taxon>
        <taxon>Skeletonemataceae</taxon>
        <taxon>Skeletonema</taxon>
        <taxon>Skeletonema marinoi-dohrnii complex</taxon>
    </lineage>
</organism>
<evidence type="ECO:0000313" key="5">
    <source>
        <dbReference type="EMBL" id="CAD9623246.1"/>
    </source>
</evidence>
<sequence length="658" mass="72475">MTAKLLYRVLSGRTAVLHSPPSRRHKTSSSSINNALRSFSTATPSADDHNDDDNTKDNGRLRVAIVGGGAAGMTTALHLSPLVAAGLIQGPIDVYEANNVKTSNKSRTSGHTLSGTTEGGKQLYSGSGALGRHIGVGIWSTAWWPFLRSLEKGYNDANKNRQSYKTLLKDLEACGSYVKDVGYRSPNGSWLVKSQLNASPYGIDDLLQHGATESNGSKSIDNDDPALLFVREKDLLSCLRNAMKIEQKMGTVKYNYGVKVESINAVNGNMGSLELHPTNGTDSTTTTSPQYHLIIAADGLRSSLRSRYAGHQSIHATSLGIESSSQENIENSLENHWEHTRGHREATKVENREYIVFRGNAPKLTAAAAGEDGSDSFQTWGCSKSMRFAAVPFRHADEDLEDDDEESNSGHYSQTDAFKERKKDEEVWFATINDPVFIDAYKNSNSTMDAEERKKLLIDAFGSWHNPVKTLIETTPAEDIMYEMALAHKHNASPVFDIKTIMDFERWKLNRKNKGNSCKVTPIIGPGPGPILVFIGDSMMTIDPVLAQGFTMAMESGASVARSIERALSNSPAYSPALLRHELGERQVRRERRLLHLLRSTELVQRLAQPNGFAIFARYFVRPLMKLCPDGIKQGVFNFMIRYSLGLTGGERDTGGKQ</sequence>